<dbReference type="EMBL" id="JACHJK010000016">
    <property type="protein sequence ID" value="MBB5931372.1"/>
    <property type="molecule type" value="Genomic_DNA"/>
</dbReference>
<evidence type="ECO:0000313" key="2">
    <source>
        <dbReference type="Proteomes" id="UP000585836"/>
    </source>
</evidence>
<protein>
    <submittedName>
        <fullName evidence="1">Uncharacterized protein</fullName>
    </submittedName>
</protein>
<dbReference type="RefSeq" id="WP_225817374.1">
    <property type="nucleotide sequence ID" value="NZ_BAAAWF010000113.1"/>
</dbReference>
<name>A0A7W9Q281_9ACTN</name>
<dbReference type="AlphaFoldDB" id="A0A7W9Q281"/>
<proteinExistence type="predicted"/>
<organism evidence="1 2">
    <name type="scientific">Streptomyces echinatus</name>
    <dbReference type="NCBI Taxonomy" id="67293"/>
    <lineage>
        <taxon>Bacteria</taxon>
        <taxon>Bacillati</taxon>
        <taxon>Actinomycetota</taxon>
        <taxon>Actinomycetes</taxon>
        <taxon>Kitasatosporales</taxon>
        <taxon>Streptomycetaceae</taxon>
        <taxon>Streptomyces</taxon>
    </lineage>
</organism>
<evidence type="ECO:0000313" key="1">
    <source>
        <dbReference type="EMBL" id="MBB5931372.1"/>
    </source>
</evidence>
<reference evidence="1 2" key="1">
    <citation type="submission" date="2020-08" db="EMBL/GenBank/DDBJ databases">
        <title>Genomic Encyclopedia of Type Strains, Phase III (KMG-III): the genomes of soil and plant-associated and newly described type strains.</title>
        <authorList>
            <person name="Whitman W."/>
        </authorList>
    </citation>
    <scope>NUCLEOTIDE SEQUENCE [LARGE SCALE GENOMIC DNA]</scope>
    <source>
        <strain evidence="1 2">CECT 3313</strain>
    </source>
</reference>
<sequence length="85" mass="9516">MITLFRVYQSVNSARSQDAPGPEKSMSSVIDAFENARFTYEQHMQTCRQCHADAAPCAVAKHLLRIYNLARRDRMRATGANAPTA</sequence>
<accession>A0A7W9Q281</accession>
<gene>
    <name evidence="1" type="ORF">FHS34_006881</name>
</gene>
<dbReference type="Proteomes" id="UP000585836">
    <property type="component" value="Unassembled WGS sequence"/>
</dbReference>
<comment type="caution">
    <text evidence="1">The sequence shown here is derived from an EMBL/GenBank/DDBJ whole genome shotgun (WGS) entry which is preliminary data.</text>
</comment>
<keyword evidence="2" id="KW-1185">Reference proteome</keyword>